<dbReference type="InterPro" id="IPR036869">
    <property type="entry name" value="J_dom_sf"/>
</dbReference>
<feature type="compositionally biased region" description="Acidic residues" evidence="1">
    <location>
        <begin position="13"/>
        <end position="35"/>
    </location>
</feature>
<dbReference type="OrthoDB" id="110024at2759"/>
<feature type="compositionally biased region" description="Basic and acidic residues" evidence="1">
    <location>
        <begin position="204"/>
        <end position="220"/>
    </location>
</feature>
<dbReference type="EMBL" id="MU003802">
    <property type="protein sequence ID" value="KAF2720159.1"/>
    <property type="molecule type" value="Genomic_DNA"/>
</dbReference>
<dbReference type="PANTHER" id="PTHR44144">
    <property type="entry name" value="DNAJ HOMOLOG SUBFAMILY C MEMBER 9"/>
    <property type="match status" value="1"/>
</dbReference>
<evidence type="ECO:0000313" key="4">
    <source>
        <dbReference type="Proteomes" id="UP000799441"/>
    </source>
</evidence>
<dbReference type="InterPro" id="IPR001623">
    <property type="entry name" value="DnaJ_domain"/>
</dbReference>
<dbReference type="AlphaFoldDB" id="A0A9P4Q5H8"/>
<dbReference type="Pfam" id="PF00226">
    <property type="entry name" value="DnaJ"/>
    <property type="match status" value="1"/>
</dbReference>
<gene>
    <name evidence="3" type="ORF">K431DRAFT_286007</name>
</gene>
<feature type="region of interest" description="Disordered" evidence="1">
    <location>
        <begin position="204"/>
        <end position="288"/>
    </location>
</feature>
<feature type="compositionally biased region" description="Basic residues" evidence="1">
    <location>
        <begin position="257"/>
        <end position="273"/>
    </location>
</feature>
<feature type="region of interest" description="Disordered" evidence="1">
    <location>
        <begin position="307"/>
        <end position="336"/>
    </location>
</feature>
<proteinExistence type="predicted"/>
<dbReference type="PRINTS" id="PR00625">
    <property type="entry name" value="JDOMAIN"/>
</dbReference>
<reference evidence="3" key="1">
    <citation type="journal article" date="2020" name="Stud. Mycol.">
        <title>101 Dothideomycetes genomes: a test case for predicting lifestyles and emergence of pathogens.</title>
        <authorList>
            <person name="Haridas S."/>
            <person name="Albert R."/>
            <person name="Binder M."/>
            <person name="Bloem J."/>
            <person name="Labutti K."/>
            <person name="Salamov A."/>
            <person name="Andreopoulos B."/>
            <person name="Baker S."/>
            <person name="Barry K."/>
            <person name="Bills G."/>
            <person name="Bluhm B."/>
            <person name="Cannon C."/>
            <person name="Castanera R."/>
            <person name="Culley D."/>
            <person name="Daum C."/>
            <person name="Ezra D."/>
            <person name="Gonzalez J."/>
            <person name="Henrissat B."/>
            <person name="Kuo A."/>
            <person name="Liang C."/>
            <person name="Lipzen A."/>
            <person name="Lutzoni F."/>
            <person name="Magnuson J."/>
            <person name="Mondo S."/>
            <person name="Nolan M."/>
            <person name="Ohm R."/>
            <person name="Pangilinan J."/>
            <person name="Park H.-J."/>
            <person name="Ramirez L."/>
            <person name="Alfaro M."/>
            <person name="Sun H."/>
            <person name="Tritt A."/>
            <person name="Yoshinaga Y."/>
            <person name="Zwiers L.-H."/>
            <person name="Turgeon B."/>
            <person name="Goodwin S."/>
            <person name="Spatafora J."/>
            <person name="Crous P."/>
            <person name="Grigoriev I."/>
        </authorList>
    </citation>
    <scope>NUCLEOTIDE SEQUENCE</scope>
    <source>
        <strain evidence="3">CBS 116435</strain>
    </source>
</reference>
<dbReference type="CDD" id="cd06257">
    <property type="entry name" value="DnaJ"/>
    <property type="match status" value="1"/>
</dbReference>
<dbReference type="GO" id="GO:0005737">
    <property type="term" value="C:cytoplasm"/>
    <property type="evidence" value="ECO:0007669"/>
    <property type="project" value="TreeGrafter"/>
</dbReference>
<dbReference type="GO" id="GO:0031072">
    <property type="term" value="F:heat shock protein binding"/>
    <property type="evidence" value="ECO:0007669"/>
    <property type="project" value="TreeGrafter"/>
</dbReference>
<evidence type="ECO:0000259" key="2">
    <source>
        <dbReference type="PROSITE" id="PS50076"/>
    </source>
</evidence>
<dbReference type="Pfam" id="PF23302">
    <property type="entry name" value="HTH_DNAJC9"/>
    <property type="match status" value="1"/>
</dbReference>
<feature type="compositionally biased region" description="Acidic residues" evidence="1">
    <location>
        <begin position="239"/>
        <end position="253"/>
    </location>
</feature>
<feature type="domain" description="J" evidence="2">
    <location>
        <begin position="42"/>
        <end position="109"/>
    </location>
</feature>
<dbReference type="SUPFAM" id="SSF46565">
    <property type="entry name" value="Chaperone J-domain"/>
    <property type="match status" value="1"/>
</dbReference>
<dbReference type="InterPro" id="IPR018253">
    <property type="entry name" value="DnaJ_domain_CS"/>
</dbReference>
<keyword evidence="4" id="KW-1185">Reference proteome</keyword>
<feature type="compositionally biased region" description="Basic and acidic residues" evidence="1">
    <location>
        <begin position="316"/>
        <end position="325"/>
    </location>
</feature>
<name>A0A9P4Q5H8_9PEZI</name>
<dbReference type="SMART" id="SM00271">
    <property type="entry name" value="DnaJ"/>
    <property type="match status" value="1"/>
</dbReference>
<protein>
    <submittedName>
        <fullName evidence="3">DnaJ-domain-containing protein</fullName>
    </submittedName>
</protein>
<dbReference type="Proteomes" id="UP000799441">
    <property type="component" value="Unassembled WGS sequence"/>
</dbReference>
<dbReference type="PANTHER" id="PTHR44144:SF1">
    <property type="entry name" value="DNAJ HOMOLOG SUBFAMILY C MEMBER 9"/>
    <property type="match status" value="1"/>
</dbReference>
<dbReference type="GO" id="GO:0005634">
    <property type="term" value="C:nucleus"/>
    <property type="evidence" value="ECO:0007669"/>
    <property type="project" value="TreeGrafter"/>
</dbReference>
<accession>A0A9P4Q5H8</accession>
<dbReference type="InterPro" id="IPR056453">
    <property type="entry name" value="HTH_DNAJC9"/>
</dbReference>
<dbReference type="InterPro" id="IPR052594">
    <property type="entry name" value="J_domain-containing_protein"/>
</dbReference>
<dbReference type="Gene3D" id="1.10.287.110">
    <property type="entry name" value="DnaJ domain"/>
    <property type="match status" value="1"/>
</dbReference>
<dbReference type="FunFam" id="1.10.287.110:FF:000110">
    <property type="entry name" value="DnaJ domain protein (AFU_orthologue AFUA_2G13210)"/>
    <property type="match status" value="1"/>
</dbReference>
<feature type="region of interest" description="Disordered" evidence="1">
    <location>
        <begin position="1"/>
        <end position="44"/>
    </location>
</feature>
<comment type="caution">
    <text evidence="3">The sequence shown here is derived from an EMBL/GenBank/DDBJ whole genome shotgun (WGS) entry which is preliminary data.</text>
</comment>
<evidence type="ECO:0000256" key="1">
    <source>
        <dbReference type="SAM" id="MobiDB-lite"/>
    </source>
</evidence>
<dbReference type="PROSITE" id="PS50076">
    <property type="entry name" value="DNAJ_2"/>
    <property type="match status" value="1"/>
</dbReference>
<evidence type="ECO:0000313" key="3">
    <source>
        <dbReference type="EMBL" id="KAF2720159.1"/>
    </source>
</evidence>
<organism evidence="3 4">
    <name type="scientific">Polychaeton citri CBS 116435</name>
    <dbReference type="NCBI Taxonomy" id="1314669"/>
    <lineage>
        <taxon>Eukaryota</taxon>
        <taxon>Fungi</taxon>
        <taxon>Dikarya</taxon>
        <taxon>Ascomycota</taxon>
        <taxon>Pezizomycotina</taxon>
        <taxon>Dothideomycetes</taxon>
        <taxon>Dothideomycetidae</taxon>
        <taxon>Capnodiales</taxon>
        <taxon>Capnodiaceae</taxon>
        <taxon>Polychaeton</taxon>
    </lineage>
</organism>
<dbReference type="PROSITE" id="PS00636">
    <property type="entry name" value="DNAJ_1"/>
    <property type="match status" value="1"/>
</dbReference>
<sequence length="336" mass="38541">MPGRSRSKRHDLSEEEKEEEDEFIFDNEEEEECEESPPTSINPYTVLNLSKTASQSEIKSAYRRLALKTHPDKVPDSEKTAAHAKFQELAFAFAILSDERRRCRYDTTGRTEESLAENDDDGEAFNWTDFFRAQFAEVVTAEKISGFQQEYKGGEEEKRDLIAAYERFKGDMNKVYNVVMLSDAENDEERFREVIREAIESGEVEEHKKFTEEKESTWRKRIERARKRKSDFERKQKEDEEELGGESDEDEDEVQVKKSKKAKAIGKAGKKKGDKAGGDMGDLAALIQQRQQGRAENFFDSLEAKYGGGAAKGKKRASEPPEKAFQKNQKRSKKAA</sequence>